<dbReference type="EC" id="2.3.1.-" evidence="2"/>
<keyword evidence="2" id="KW-0808">Transferase</keyword>
<evidence type="ECO:0000313" key="2">
    <source>
        <dbReference type="EMBL" id="MBP2234592.1"/>
    </source>
</evidence>
<dbReference type="Gene3D" id="3.40.50.1820">
    <property type="entry name" value="alpha/beta hydrolase"/>
    <property type="match status" value="1"/>
</dbReference>
<name>A0ABS4QVC1_9HYPH</name>
<dbReference type="Proteomes" id="UP000730739">
    <property type="component" value="Unassembled WGS sequence"/>
</dbReference>
<evidence type="ECO:0000313" key="3">
    <source>
        <dbReference type="Proteomes" id="UP000730739"/>
    </source>
</evidence>
<reference evidence="2 3" key="1">
    <citation type="submission" date="2021-03" db="EMBL/GenBank/DDBJ databases">
        <title>Genomic Encyclopedia of Type Strains, Phase IV (KMG-IV): sequencing the most valuable type-strain genomes for metagenomic binning, comparative biology and taxonomic classification.</title>
        <authorList>
            <person name="Goeker M."/>
        </authorList>
    </citation>
    <scope>NUCLEOTIDE SEQUENCE [LARGE SCALE GENOMIC DNA]</scope>
    <source>
        <strain evidence="2 3">DSM 13372</strain>
    </source>
</reference>
<keyword evidence="2" id="KW-0012">Acyltransferase</keyword>
<accession>A0ABS4QVC1</accession>
<gene>
    <name evidence="2" type="ORF">J2Z31_001082</name>
</gene>
<dbReference type="RefSeq" id="WP_209600810.1">
    <property type="nucleotide sequence ID" value="NZ_JAGILA010000001.1"/>
</dbReference>
<dbReference type="InterPro" id="IPR051321">
    <property type="entry name" value="PHA/PHB_synthase"/>
</dbReference>
<dbReference type="PANTHER" id="PTHR36837:SF2">
    <property type="entry name" value="POLY(3-HYDROXYALKANOATE) POLYMERASE SUBUNIT PHAC"/>
    <property type="match status" value="1"/>
</dbReference>
<dbReference type="PANTHER" id="PTHR36837">
    <property type="entry name" value="POLY(3-HYDROXYALKANOATE) POLYMERASE SUBUNIT PHAC"/>
    <property type="match status" value="1"/>
</dbReference>
<organism evidence="2 3">
    <name type="scientific">Sinorhizobium kostiense</name>
    <dbReference type="NCBI Taxonomy" id="76747"/>
    <lineage>
        <taxon>Bacteria</taxon>
        <taxon>Pseudomonadati</taxon>
        <taxon>Pseudomonadota</taxon>
        <taxon>Alphaproteobacteria</taxon>
        <taxon>Hyphomicrobiales</taxon>
        <taxon>Rhizobiaceae</taxon>
        <taxon>Sinorhizobium/Ensifer group</taxon>
        <taxon>Sinorhizobium</taxon>
    </lineage>
</organism>
<dbReference type="GO" id="GO:0016746">
    <property type="term" value="F:acyltransferase activity"/>
    <property type="evidence" value="ECO:0007669"/>
    <property type="project" value="UniProtKB-KW"/>
</dbReference>
<dbReference type="EMBL" id="JAGILA010000001">
    <property type="protein sequence ID" value="MBP2234592.1"/>
    <property type="molecule type" value="Genomic_DNA"/>
</dbReference>
<dbReference type="InterPro" id="IPR000073">
    <property type="entry name" value="AB_hydrolase_1"/>
</dbReference>
<dbReference type="SUPFAM" id="SSF53474">
    <property type="entry name" value="alpha/beta-Hydrolases"/>
    <property type="match status" value="1"/>
</dbReference>
<dbReference type="Pfam" id="PF00561">
    <property type="entry name" value="Abhydrolase_1"/>
    <property type="match status" value="1"/>
</dbReference>
<proteinExistence type="predicted"/>
<evidence type="ECO:0000259" key="1">
    <source>
        <dbReference type="Pfam" id="PF00561"/>
    </source>
</evidence>
<protein>
    <submittedName>
        <fullName evidence="2">Polyhydroxyalkanoate synthase</fullName>
        <ecNumber evidence="2">2.3.1.-</ecNumber>
    </submittedName>
</protein>
<keyword evidence="3" id="KW-1185">Reference proteome</keyword>
<sequence length="360" mass="39217">MPDRATFKHTPLDIVQRAQFAWSDILRRAQGNVVGAFGLDPRERSYRVLASGPYWRLRDYGGRGSSATPLLLIAAPIKRPYIWDLAPAASAVRYCLRQGLRVNLLEWKPASRLTGNPGLDEYMQAIADSIAKVSKDASNSKPVLAGHSLGGTLAAIYGASAPKSAKGLILLDAPLCFQPGTSRFRDGLVSLVPPGLSGAGSFPGSLLSYVSAMASPDTFVWSRLMDAGLSMSDHRAMEIHGRVERWSLDEVPLPGRLVHQILDWLYREDRLYRGTLKIGGKAIGPGNLSLPTLVVVNSDDDVASPMSIRPFVAAMPRGQAQIIEYPGETGVCLQHLGILVGREAFRTIWPKIIAWVKARR</sequence>
<dbReference type="InterPro" id="IPR029058">
    <property type="entry name" value="AB_hydrolase_fold"/>
</dbReference>
<feature type="domain" description="AB hydrolase-1" evidence="1">
    <location>
        <begin position="120"/>
        <end position="173"/>
    </location>
</feature>
<comment type="caution">
    <text evidence="2">The sequence shown here is derived from an EMBL/GenBank/DDBJ whole genome shotgun (WGS) entry which is preliminary data.</text>
</comment>